<accession>A0AAW0G9D5</accession>
<comment type="caution">
    <text evidence="1">The sequence shown here is derived from an EMBL/GenBank/DDBJ whole genome shotgun (WGS) entry which is preliminary data.</text>
</comment>
<organism evidence="1 2">
    <name type="scientific">Cerrena zonata</name>
    <dbReference type="NCBI Taxonomy" id="2478898"/>
    <lineage>
        <taxon>Eukaryota</taxon>
        <taxon>Fungi</taxon>
        <taxon>Dikarya</taxon>
        <taxon>Basidiomycota</taxon>
        <taxon>Agaricomycotina</taxon>
        <taxon>Agaricomycetes</taxon>
        <taxon>Polyporales</taxon>
        <taxon>Cerrenaceae</taxon>
        <taxon>Cerrena</taxon>
    </lineage>
</organism>
<dbReference type="AlphaFoldDB" id="A0AAW0G9D5"/>
<evidence type="ECO:0000313" key="1">
    <source>
        <dbReference type="EMBL" id="KAK7690000.1"/>
    </source>
</evidence>
<evidence type="ECO:0000313" key="2">
    <source>
        <dbReference type="Proteomes" id="UP001385951"/>
    </source>
</evidence>
<reference evidence="1 2" key="1">
    <citation type="submission" date="2022-09" db="EMBL/GenBank/DDBJ databases">
        <authorList>
            <person name="Palmer J.M."/>
        </authorList>
    </citation>
    <scope>NUCLEOTIDE SEQUENCE [LARGE SCALE GENOMIC DNA]</scope>
    <source>
        <strain evidence="1 2">DSM 7382</strain>
    </source>
</reference>
<name>A0AAW0G9D5_9APHY</name>
<protein>
    <submittedName>
        <fullName evidence="1">Uncharacterized protein</fullName>
    </submittedName>
</protein>
<keyword evidence="2" id="KW-1185">Reference proteome</keyword>
<dbReference type="EMBL" id="JASBNA010000007">
    <property type="protein sequence ID" value="KAK7690000.1"/>
    <property type="molecule type" value="Genomic_DNA"/>
</dbReference>
<gene>
    <name evidence="1" type="ORF">QCA50_006642</name>
</gene>
<dbReference type="Proteomes" id="UP001385951">
    <property type="component" value="Unassembled WGS sequence"/>
</dbReference>
<sequence>MCFRENEGCFMFFRHLSRLVLEFPASLKNPIEASLVNDPTSEPDSQRKTVFDFSGDHWQLMFERQALGTTSHRPKDVTLFDVASHSDSKSHPPKRSRDS</sequence>
<proteinExistence type="predicted"/>